<evidence type="ECO:0000256" key="1">
    <source>
        <dbReference type="ARBA" id="ARBA00001231"/>
    </source>
</evidence>
<dbReference type="GO" id="GO:0030203">
    <property type="term" value="P:glycosaminoglycan metabolic process"/>
    <property type="evidence" value="ECO:0007669"/>
    <property type="project" value="TreeGrafter"/>
</dbReference>
<evidence type="ECO:0000256" key="3">
    <source>
        <dbReference type="ARBA" id="ARBA00012663"/>
    </source>
</evidence>
<evidence type="ECO:0000256" key="4">
    <source>
        <dbReference type="ARBA" id="ARBA00022801"/>
    </source>
</evidence>
<dbReference type="AlphaFoldDB" id="A0A645G0C0"/>
<dbReference type="EMBL" id="VSSQ01067975">
    <property type="protein sequence ID" value="MPN20267.1"/>
    <property type="molecule type" value="Genomic_DNA"/>
</dbReference>
<evidence type="ECO:0000256" key="2">
    <source>
        <dbReference type="ARBA" id="ARBA00006285"/>
    </source>
</evidence>
<dbReference type="PANTHER" id="PTHR22600:SF57">
    <property type="entry name" value="BETA-N-ACETYLHEXOSAMINIDASE"/>
    <property type="match status" value="1"/>
</dbReference>
<comment type="similarity">
    <text evidence="2">Belongs to the glycosyl hydrolase 20 family.</text>
</comment>
<organism evidence="6">
    <name type="scientific">bioreactor metagenome</name>
    <dbReference type="NCBI Taxonomy" id="1076179"/>
    <lineage>
        <taxon>unclassified sequences</taxon>
        <taxon>metagenomes</taxon>
        <taxon>ecological metagenomes</taxon>
    </lineage>
</organism>
<dbReference type="GO" id="GO:0004563">
    <property type="term" value="F:beta-N-acetylhexosaminidase activity"/>
    <property type="evidence" value="ECO:0007669"/>
    <property type="project" value="UniProtKB-EC"/>
</dbReference>
<reference evidence="6" key="1">
    <citation type="submission" date="2019-08" db="EMBL/GenBank/DDBJ databases">
        <authorList>
            <person name="Kucharzyk K."/>
            <person name="Murdoch R.W."/>
            <person name="Higgins S."/>
            <person name="Loffler F."/>
        </authorList>
    </citation>
    <scope>NUCLEOTIDE SEQUENCE</scope>
</reference>
<proteinExistence type="inferred from homology"/>
<comment type="caution">
    <text evidence="6">The sequence shown here is derived from an EMBL/GenBank/DDBJ whole genome shotgun (WGS) entry which is preliminary data.</text>
</comment>
<accession>A0A645G0C0</accession>
<name>A0A645G0C0_9ZZZZ</name>
<dbReference type="InterPro" id="IPR025705">
    <property type="entry name" value="Beta_hexosaminidase_sua/sub"/>
</dbReference>
<comment type="catalytic activity">
    <reaction evidence="1">
        <text>Hydrolysis of terminal non-reducing N-acetyl-D-hexosamine residues in N-acetyl-beta-D-hexosaminides.</text>
        <dbReference type="EC" id="3.2.1.52"/>
    </reaction>
</comment>
<dbReference type="SUPFAM" id="SSF51445">
    <property type="entry name" value="(Trans)glycosidases"/>
    <property type="match status" value="1"/>
</dbReference>
<dbReference type="InterPro" id="IPR015883">
    <property type="entry name" value="Glyco_hydro_20_cat"/>
</dbReference>
<evidence type="ECO:0000313" key="6">
    <source>
        <dbReference type="EMBL" id="MPN20267.1"/>
    </source>
</evidence>
<dbReference type="InterPro" id="IPR017853">
    <property type="entry name" value="GH"/>
</dbReference>
<dbReference type="EC" id="3.2.1.52" evidence="3"/>
<gene>
    <name evidence="6" type="ORF">SDC9_167645</name>
</gene>
<keyword evidence="6" id="KW-0326">Glycosidase</keyword>
<feature type="domain" description="Glycoside hydrolase family 20 catalytic" evidence="5">
    <location>
        <begin position="12"/>
        <end position="141"/>
    </location>
</feature>
<keyword evidence="4 6" id="KW-0378">Hydrolase</keyword>
<dbReference type="Gene3D" id="3.20.20.80">
    <property type="entry name" value="Glycosidases"/>
    <property type="match status" value="1"/>
</dbReference>
<dbReference type="Pfam" id="PF00728">
    <property type="entry name" value="Glyco_hydro_20"/>
    <property type="match status" value="1"/>
</dbReference>
<dbReference type="GO" id="GO:0016020">
    <property type="term" value="C:membrane"/>
    <property type="evidence" value="ECO:0007669"/>
    <property type="project" value="TreeGrafter"/>
</dbReference>
<protein>
    <recommendedName>
        <fullName evidence="3">beta-N-acetylhexosaminidase</fullName>
        <ecNumber evidence="3">3.2.1.52</ecNumber>
    </recommendedName>
</protein>
<dbReference type="PANTHER" id="PTHR22600">
    <property type="entry name" value="BETA-HEXOSAMINIDASE"/>
    <property type="match status" value="1"/>
</dbReference>
<sequence length="173" mass="20075">MTNDMCHFIETSLGKEMIGWNEILGLNVHGWSENKASSTEKLSKKAVVQFWSGNKDILKYALDNGYKVVNSYCEDTYVDYSYEQVSLERAYKFNPVPEGYDRTQIYGIGCQLWTEWVRDAKMVEYQAFPRIAAYAETGWTKPENKSYERFLKCVAPLLDCWKKKGYNLPEGVL</sequence>
<evidence type="ECO:0000259" key="5">
    <source>
        <dbReference type="Pfam" id="PF00728"/>
    </source>
</evidence>
<dbReference type="GO" id="GO:0005975">
    <property type="term" value="P:carbohydrate metabolic process"/>
    <property type="evidence" value="ECO:0007669"/>
    <property type="project" value="InterPro"/>
</dbReference>